<comment type="caution">
    <text evidence="2">The sequence shown here is derived from an EMBL/GenBank/DDBJ whole genome shotgun (WGS) entry which is preliminary data.</text>
</comment>
<evidence type="ECO:0000256" key="1">
    <source>
        <dbReference type="SAM" id="MobiDB-lite"/>
    </source>
</evidence>
<gene>
    <name evidence="2" type="ORF">TGMAS_413170</name>
</gene>
<protein>
    <submittedName>
        <fullName evidence="2">Uncharacterized protein</fullName>
    </submittedName>
</protein>
<feature type="region of interest" description="Disordered" evidence="1">
    <location>
        <begin position="1"/>
        <end position="155"/>
    </location>
</feature>
<name>A0A086QWG8_TOXGO</name>
<dbReference type="Proteomes" id="UP000028821">
    <property type="component" value="Unassembled WGS sequence"/>
</dbReference>
<accession>A0A086QWG8</accession>
<dbReference type="EMBL" id="AEXC02000438">
    <property type="protein sequence ID" value="KFH16950.1"/>
    <property type="molecule type" value="Genomic_DNA"/>
</dbReference>
<reference evidence="2 3" key="1">
    <citation type="submission" date="2014-04" db="EMBL/GenBank/DDBJ databases">
        <authorList>
            <person name="Sibley D."/>
            <person name="Venepally P."/>
            <person name="Karamycheva S."/>
            <person name="Hadjithomas M."/>
            <person name="Khan A."/>
            <person name="Brunk B."/>
            <person name="Roos D."/>
            <person name="Caler E."/>
            <person name="Lorenzi H."/>
        </authorList>
    </citation>
    <scope>NUCLEOTIDE SEQUENCE [LARGE SCALE GENOMIC DNA]</scope>
    <source>
        <strain evidence="2 3">MAS</strain>
    </source>
</reference>
<organism evidence="2 3">
    <name type="scientific">Toxoplasma gondii MAS</name>
    <dbReference type="NCBI Taxonomy" id="943118"/>
    <lineage>
        <taxon>Eukaryota</taxon>
        <taxon>Sar</taxon>
        <taxon>Alveolata</taxon>
        <taxon>Apicomplexa</taxon>
        <taxon>Conoidasida</taxon>
        <taxon>Coccidia</taxon>
        <taxon>Eucoccidiorida</taxon>
        <taxon>Eimeriorina</taxon>
        <taxon>Sarcocystidae</taxon>
        <taxon>Toxoplasma</taxon>
    </lineage>
</organism>
<sequence>MSGRRKETRESQKSDSTLDLPRLHRRGASPGVAEEGFWKHDASTERRDARGRATQAGEAQGEAKREKRRKMIGNEESGTTVQRRRCREEAKQVERTEKERGRRREEGGERKEERGNSGGEAGRERRSRGLPQRNETREPQMSLSLERACSRQDRR</sequence>
<evidence type="ECO:0000313" key="2">
    <source>
        <dbReference type="EMBL" id="KFH16950.1"/>
    </source>
</evidence>
<feature type="compositionally biased region" description="Basic and acidic residues" evidence="1">
    <location>
        <begin position="86"/>
        <end position="115"/>
    </location>
</feature>
<proteinExistence type="predicted"/>
<feature type="compositionally biased region" description="Basic and acidic residues" evidence="1">
    <location>
        <begin position="36"/>
        <end position="51"/>
    </location>
</feature>
<feature type="compositionally biased region" description="Basic and acidic residues" evidence="1">
    <location>
        <begin position="1"/>
        <end position="13"/>
    </location>
</feature>
<evidence type="ECO:0000313" key="3">
    <source>
        <dbReference type="Proteomes" id="UP000028821"/>
    </source>
</evidence>
<dbReference type="VEuPathDB" id="ToxoDB:TGMAS_413170"/>
<dbReference type="AlphaFoldDB" id="A0A086QWG8"/>